<dbReference type="Gene3D" id="2.20.28.10">
    <property type="match status" value="1"/>
</dbReference>
<keyword evidence="3" id="KW-1185">Reference proteome</keyword>
<name>A0A3N5BX98_9EURY</name>
<evidence type="ECO:0000259" key="1">
    <source>
        <dbReference type="PROSITE" id="PS50903"/>
    </source>
</evidence>
<dbReference type="InterPro" id="IPR024934">
    <property type="entry name" value="Rubredoxin-like_dom"/>
</dbReference>
<sequence>MAKFKCKICGYVTEEFEELPEDFKCPMCGATADMFEKIE</sequence>
<proteinExistence type="predicted"/>
<accession>A0A3N5BX98</accession>
<feature type="domain" description="Rubredoxin-like" evidence="1">
    <location>
        <begin position="1"/>
        <end position="38"/>
    </location>
</feature>
<dbReference type="GO" id="GO:0005506">
    <property type="term" value="F:iron ion binding"/>
    <property type="evidence" value="ECO:0007669"/>
    <property type="project" value="InterPro"/>
</dbReference>
<dbReference type="Pfam" id="PF21349">
    <property type="entry name" value="RUBY_RBDX"/>
    <property type="match status" value="1"/>
</dbReference>
<dbReference type="PROSITE" id="PS50903">
    <property type="entry name" value="RUBREDOXIN_LIKE"/>
    <property type="match status" value="1"/>
</dbReference>
<dbReference type="RefSeq" id="WP_083234904.1">
    <property type="nucleotide sequence ID" value="NZ_RKRG01000002.1"/>
</dbReference>
<comment type="caution">
    <text evidence="2">The sequence shown here is derived from an EMBL/GenBank/DDBJ whole genome shotgun (WGS) entry which is preliminary data.</text>
</comment>
<dbReference type="InterPro" id="IPR048574">
    <property type="entry name" value="RUBY_RBDX"/>
</dbReference>
<reference evidence="2 3" key="1">
    <citation type="submission" date="2018-11" db="EMBL/GenBank/DDBJ databases">
        <title>Genomic Encyclopedia of Type Strains, Phase IV (KMG-IV): sequencing the most valuable type-strain genomes for metagenomic binning, comparative biology and taxonomic classification.</title>
        <authorList>
            <person name="Goeker M."/>
        </authorList>
    </citation>
    <scope>NUCLEOTIDE SEQUENCE [LARGE SCALE GENOMIC DNA]</scope>
    <source>
        <strain evidence="2 3">DSM 11977</strain>
    </source>
</reference>
<gene>
    <name evidence="2" type="ORF">EDC42_1204</name>
</gene>
<dbReference type="EMBL" id="RKRG01000002">
    <property type="protein sequence ID" value="RPF51862.1"/>
    <property type="molecule type" value="Genomic_DNA"/>
</dbReference>
<dbReference type="SUPFAM" id="SSF57802">
    <property type="entry name" value="Rubredoxin-like"/>
    <property type="match status" value="1"/>
</dbReference>
<evidence type="ECO:0000313" key="2">
    <source>
        <dbReference type="EMBL" id="RPF51862.1"/>
    </source>
</evidence>
<protein>
    <submittedName>
        <fullName evidence="2">Rubredoxin</fullName>
    </submittedName>
</protein>
<evidence type="ECO:0000313" key="3">
    <source>
        <dbReference type="Proteomes" id="UP000271783"/>
    </source>
</evidence>
<dbReference type="AlphaFoldDB" id="A0A3N5BX98"/>
<dbReference type="Proteomes" id="UP000271783">
    <property type="component" value="Unassembled WGS sequence"/>
</dbReference>
<organism evidence="2 3">
    <name type="scientific">Methanobrevibacter gottschalkii DSM 11977</name>
    <dbReference type="NCBI Taxonomy" id="1122229"/>
    <lineage>
        <taxon>Archaea</taxon>
        <taxon>Methanobacteriati</taxon>
        <taxon>Methanobacteriota</taxon>
        <taxon>Methanomada group</taxon>
        <taxon>Methanobacteria</taxon>
        <taxon>Methanobacteriales</taxon>
        <taxon>Methanobacteriaceae</taxon>
        <taxon>Methanobrevibacter</taxon>
    </lineage>
</organism>